<accession>A0ABR8R554</accession>
<dbReference type="PROSITE" id="PS51257">
    <property type="entry name" value="PROKAR_LIPOPROTEIN"/>
    <property type="match status" value="1"/>
</dbReference>
<evidence type="ECO:0000313" key="4">
    <source>
        <dbReference type="Proteomes" id="UP000640786"/>
    </source>
</evidence>
<name>A0ABR8R554_9BACI</name>
<gene>
    <name evidence="3" type="ORF">H9650_02215</name>
</gene>
<evidence type="ECO:0000313" key="3">
    <source>
        <dbReference type="EMBL" id="MBD7942916.1"/>
    </source>
</evidence>
<feature type="region of interest" description="Disordered" evidence="1">
    <location>
        <begin position="25"/>
        <end position="63"/>
    </location>
</feature>
<feature type="signal peptide" evidence="2">
    <location>
        <begin position="1"/>
        <end position="18"/>
    </location>
</feature>
<keyword evidence="4" id="KW-1185">Reference proteome</keyword>
<dbReference type="RefSeq" id="WP_191696451.1">
    <property type="nucleotide sequence ID" value="NZ_JACSQO010000001.1"/>
</dbReference>
<comment type="caution">
    <text evidence="3">The sequence shown here is derived from an EMBL/GenBank/DDBJ whole genome shotgun (WGS) entry which is preliminary data.</text>
</comment>
<feature type="chain" id="PRO_5045833225" description="Lipoprotein" evidence="2">
    <location>
        <begin position="19"/>
        <end position="198"/>
    </location>
</feature>
<proteinExistence type="predicted"/>
<evidence type="ECO:0000256" key="2">
    <source>
        <dbReference type="SAM" id="SignalP"/>
    </source>
</evidence>
<dbReference type="Proteomes" id="UP000640786">
    <property type="component" value="Unassembled WGS sequence"/>
</dbReference>
<protein>
    <recommendedName>
        <fullName evidence="5">Lipoprotein</fullName>
    </recommendedName>
</protein>
<reference evidence="3 4" key="1">
    <citation type="submission" date="2020-08" db="EMBL/GenBank/DDBJ databases">
        <title>A Genomic Blueprint of the Chicken Gut Microbiome.</title>
        <authorList>
            <person name="Gilroy R."/>
            <person name="Ravi A."/>
            <person name="Getino M."/>
            <person name="Pursley I."/>
            <person name="Horton D.L."/>
            <person name="Alikhan N.-F."/>
            <person name="Baker D."/>
            <person name="Gharbi K."/>
            <person name="Hall N."/>
            <person name="Watson M."/>
            <person name="Adriaenssens E.M."/>
            <person name="Foster-Nyarko E."/>
            <person name="Jarju S."/>
            <person name="Secka A."/>
            <person name="Antonio M."/>
            <person name="Oren A."/>
            <person name="Chaudhuri R."/>
            <person name="La Ragione R.M."/>
            <person name="Hildebrand F."/>
            <person name="Pallen M.J."/>
        </authorList>
    </citation>
    <scope>NUCLEOTIDE SEQUENCE [LARGE SCALE GENOMIC DNA]</scope>
    <source>
        <strain evidence="3 4">Sa2BUA9</strain>
    </source>
</reference>
<sequence>MKKIFSILSILLLTFLIAACGASDEEATPNDNNSPSEDTTSNGATENEQEKDSTEVSGTTVKSENQEYSITILDGYELTAEEPNKDLLFNKDNDVQSMRIEVYNASEVNMADITNNLVEILKASTSEGKVDEITEANLIPSGKLLEDVKAYEAEGTENKVYGYTFLQDGLGVRLTIFDTNESPALEDFVKMAETIKID</sequence>
<evidence type="ECO:0008006" key="5">
    <source>
        <dbReference type="Google" id="ProtNLM"/>
    </source>
</evidence>
<keyword evidence="2" id="KW-0732">Signal</keyword>
<organism evidence="3 4">
    <name type="scientific">Psychrobacillus faecigallinarum</name>
    <dbReference type="NCBI Taxonomy" id="2762235"/>
    <lineage>
        <taxon>Bacteria</taxon>
        <taxon>Bacillati</taxon>
        <taxon>Bacillota</taxon>
        <taxon>Bacilli</taxon>
        <taxon>Bacillales</taxon>
        <taxon>Bacillaceae</taxon>
        <taxon>Psychrobacillus</taxon>
    </lineage>
</organism>
<dbReference type="EMBL" id="JACSQO010000001">
    <property type="protein sequence ID" value="MBD7942916.1"/>
    <property type="molecule type" value="Genomic_DNA"/>
</dbReference>
<feature type="compositionally biased region" description="Polar residues" evidence="1">
    <location>
        <begin position="29"/>
        <end position="46"/>
    </location>
</feature>
<evidence type="ECO:0000256" key="1">
    <source>
        <dbReference type="SAM" id="MobiDB-lite"/>
    </source>
</evidence>